<accession>A0A915JGH2</accession>
<protein>
    <submittedName>
        <fullName evidence="3">Uncharacterized protein</fullName>
    </submittedName>
</protein>
<evidence type="ECO:0000256" key="1">
    <source>
        <dbReference type="SAM" id="MobiDB-lite"/>
    </source>
</evidence>
<sequence length="73" mass="7827">MSGQEKSLSRVSRASSIRRRSRSSNTSPHPIDGISSPAATLTVKDRIKESAELLDAVTQMSYAQIHVGGASEK</sequence>
<dbReference type="AlphaFoldDB" id="A0A915JGH2"/>
<name>A0A915JGH2_ROMCU</name>
<proteinExistence type="predicted"/>
<organism evidence="2 3">
    <name type="scientific">Romanomermis culicivorax</name>
    <name type="common">Nematode worm</name>
    <dbReference type="NCBI Taxonomy" id="13658"/>
    <lineage>
        <taxon>Eukaryota</taxon>
        <taxon>Metazoa</taxon>
        <taxon>Ecdysozoa</taxon>
        <taxon>Nematoda</taxon>
        <taxon>Enoplea</taxon>
        <taxon>Dorylaimia</taxon>
        <taxon>Mermithida</taxon>
        <taxon>Mermithoidea</taxon>
        <taxon>Mermithidae</taxon>
        <taxon>Romanomermis</taxon>
    </lineage>
</organism>
<feature type="region of interest" description="Disordered" evidence="1">
    <location>
        <begin position="1"/>
        <end position="39"/>
    </location>
</feature>
<evidence type="ECO:0000313" key="2">
    <source>
        <dbReference type="Proteomes" id="UP000887565"/>
    </source>
</evidence>
<dbReference type="WBParaSite" id="nRc.2.0.1.t24728-RA">
    <property type="protein sequence ID" value="nRc.2.0.1.t24728-RA"/>
    <property type="gene ID" value="nRc.2.0.1.g24728"/>
</dbReference>
<reference evidence="3" key="1">
    <citation type="submission" date="2022-11" db="UniProtKB">
        <authorList>
            <consortium name="WormBaseParasite"/>
        </authorList>
    </citation>
    <scope>IDENTIFICATION</scope>
</reference>
<evidence type="ECO:0000313" key="3">
    <source>
        <dbReference type="WBParaSite" id="nRc.2.0.1.t24728-RA"/>
    </source>
</evidence>
<dbReference type="Proteomes" id="UP000887565">
    <property type="component" value="Unplaced"/>
</dbReference>
<keyword evidence="2" id="KW-1185">Reference proteome</keyword>